<dbReference type="GO" id="GO:0000287">
    <property type="term" value="F:magnesium ion binding"/>
    <property type="evidence" value="ECO:0007669"/>
    <property type="project" value="UniProtKB-UniRule"/>
</dbReference>
<name>A0A1G2AQ21_9BACT</name>
<keyword evidence="5 7" id="KW-0030">Aminoacyl-tRNA synthetase</keyword>
<dbReference type="InterPro" id="IPR004365">
    <property type="entry name" value="NA-bd_OB_tRNA"/>
</dbReference>
<dbReference type="HAMAP" id="MF_00252">
    <property type="entry name" value="Lys_tRNA_synth_class2"/>
    <property type="match status" value="1"/>
</dbReference>
<reference evidence="10 11" key="1">
    <citation type="journal article" date="2016" name="Nat. Commun.">
        <title>Thousands of microbial genomes shed light on interconnected biogeochemical processes in an aquifer system.</title>
        <authorList>
            <person name="Anantharaman K."/>
            <person name="Brown C.T."/>
            <person name="Hug L.A."/>
            <person name="Sharon I."/>
            <person name="Castelle C.J."/>
            <person name="Probst A.J."/>
            <person name="Thomas B.C."/>
            <person name="Singh A."/>
            <person name="Wilkins M.J."/>
            <person name="Karaoz U."/>
            <person name="Brodie E.L."/>
            <person name="Williams K.H."/>
            <person name="Hubbard S.S."/>
            <person name="Banfield J.F."/>
        </authorList>
    </citation>
    <scope>NUCLEOTIDE SEQUENCE [LARGE SCALE GENOMIC DNA]</scope>
</reference>
<comment type="subcellular location">
    <subcellularLocation>
        <location evidence="7">Cytoplasm</location>
    </subcellularLocation>
</comment>
<organism evidence="10 11">
    <name type="scientific">Candidatus Kerfeldbacteria bacterium RIFCSPHIGHO2_02_FULL_42_14</name>
    <dbReference type="NCBI Taxonomy" id="1798540"/>
    <lineage>
        <taxon>Bacteria</taxon>
        <taxon>Candidatus Kerfeldiibacteriota</taxon>
    </lineage>
</organism>
<dbReference type="Pfam" id="PF00152">
    <property type="entry name" value="tRNA-synt_2"/>
    <property type="match status" value="1"/>
</dbReference>
<keyword evidence="7" id="KW-0648">Protein biosynthesis</keyword>
<comment type="subunit">
    <text evidence="7">Homodimer.</text>
</comment>
<dbReference type="InterPro" id="IPR044136">
    <property type="entry name" value="Lys-tRNA-ligase_II_N"/>
</dbReference>
<comment type="caution">
    <text evidence="10">The sequence shown here is derived from an EMBL/GenBank/DDBJ whole genome shotgun (WGS) entry which is preliminary data.</text>
</comment>
<evidence type="ECO:0000256" key="4">
    <source>
        <dbReference type="ARBA" id="ARBA00022840"/>
    </source>
</evidence>
<dbReference type="Proteomes" id="UP000177165">
    <property type="component" value="Unassembled WGS sequence"/>
</dbReference>
<evidence type="ECO:0000256" key="2">
    <source>
        <dbReference type="ARBA" id="ARBA00022723"/>
    </source>
</evidence>
<dbReference type="InterPro" id="IPR012340">
    <property type="entry name" value="NA-bd_OB-fold"/>
</dbReference>
<keyword evidence="1 7" id="KW-0436">Ligase</keyword>
<dbReference type="InterPro" id="IPR045864">
    <property type="entry name" value="aa-tRNA-synth_II/BPL/LPL"/>
</dbReference>
<keyword evidence="3 7" id="KW-0547">Nucleotide-binding</keyword>
<dbReference type="SUPFAM" id="SSF50249">
    <property type="entry name" value="Nucleic acid-binding proteins"/>
    <property type="match status" value="1"/>
</dbReference>
<dbReference type="GO" id="GO:0000049">
    <property type="term" value="F:tRNA binding"/>
    <property type="evidence" value="ECO:0007669"/>
    <property type="project" value="TreeGrafter"/>
</dbReference>
<keyword evidence="7" id="KW-0963">Cytoplasm</keyword>
<dbReference type="PROSITE" id="PS50862">
    <property type="entry name" value="AA_TRNA_LIGASE_II"/>
    <property type="match status" value="1"/>
</dbReference>
<dbReference type="InterPro" id="IPR006195">
    <property type="entry name" value="aa-tRNA-synth_II"/>
</dbReference>
<dbReference type="InterPro" id="IPR002313">
    <property type="entry name" value="Lys-tRNA-ligase_II"/>
</dbReference>
<feature type="domain" description="Aminoacyl-transfer RNA synthetases class-II family profile" evidence="9">
    <location>
        <begin position="177"/>
        <end position="489"/>
    </location>
</feature>
<dbReference type="Pfam" id="PF01336">
    <property type="entry name" value="tRNA_anti-codon"/>
    <property type="match status" value="1"/>
</dbReference>
<feature type="binding site" evidence="7">
    <location>
        <position position="410"/>
    </location>
    <ligand>
        <name>Mg(2+)</name>
        <dbReference type="ChEBI" id="CHEBI:18420"/>
        <label>1</label>
    </ligand>
</feature>
<evidence type="ECO:0000259" key="9">
    <source>
        <dbReference type="PROSITE" id="PS50862"/>
    </source>
</evidence>
<comment type="cofactor">
    <cofactor evidence="7 8">
        <name>Mg(2+)</name>
        <dbReference type="ChEBI" id="CHEBI:18420"/>
    </cofactor>
    <text evidence="7 8">Binds 3 Mg(2+) ions per subunit.</text>
</comment>
<dbReference type="NCBIfam" id="NF001756">
    <property type="entry name" value="PRK00484.1"/>
    <property type="match status" value="1"/>
</dbReference>
<dbReference type="Gene3D" id="2.40.50.140">
    <property type="entry name" value="Nucleic acid-binding proteins"/>
    <property type="match status" value="1"/>
</dbReference>
<comment type="catalytic activity">
    <reaction evidence="6 7 8">
        <text>tRNA(Lys) + L-lysine + ATP = L-lysyl-tRNA(Lys) + AMP + diphosphate</text>
        <dbReference type="Rhea" id="RHEA:20792"/>
        <dbReference type="Rhea" id="RHEA-COMP:9696"/>
        <dbReference type="Rhea" id="RHEA-COMP:9697"/>
        <dbReference type="ChEBI" id="CHEBI:30616"/>
        <dbReference type="ChEBI" id="CHEBI:32551"/>
        <dbReference type="ChEBI" id="CHEBI:33019"/>
        <dbReference type="ChEBI" id="CHEBI:78442"/>
        <dbReference type="ChEBI" id="CHEBI:78529"/>
        <dbReference type="ChEBI" id="CHEBI:456215"/>
        <dbReference type="EC" id="6.1.1.6"/>
    </reaction>
</comment>
<keyword evidence="7 8" id="KW-0460">Magnesium</keyword>
<evidence type="ECO:0000256" key="7">
    <source>
        <dbReference type="HAMAP-Rule" id="MF_00252"/>
    </source>
</evidence>
<dbReference type="GO" id="GO:0005524">
    <property type="term" value="F:ATP binding"/>
    <property type="evidence" value="ECO:0007669"/>
    <property type="project" value="UniProtKB-UniRule"/>
</dbReference>
<dbReference type="SUPFAM" id="SSF55681">
    <property type="entry name" value="Class II aaRS and biotin synthetases"/>
    <property type="match status" value="1"/>
</dbReference>
<dbReference type="EC" id="6.1.1.6" evidence="7"/>
<dbReference type="GO" id="GO:0006430">
    <property type="term" value="P:lysyl-tRNA aminoacylation"/>
    <property type="evidence" value="ECO:0007669"/>
    <property type="project" value="UniProtKB-UniRule"/>
</dbReference>
<evidence type="ECO:0000256" key="6">
    <source>
        <dbReference type="ARBA" id="ARBA00048573"/>
    </source>
</evidence>
<dbReference type="PANTHER" id="PTHR42918">
    <property type="entry name" value="LYSYL-TRNA SYNTHETASE"/>
    <property type="match status" value="1"/>
</dbReference>
<dbReference type="GO" id="GO:0005829">
    <property type="term" value="C:cytosol"/>
    <property type="evidence" value="ECO:0007669"/>
    <property type="project" value="TreeGrafter"/>
</dbReference>
<dbReference type="InterPro" id="IPR004364">
    <property type="entry name" value="Aa-tRNA-synt_II"/>
</dbReference>
<evidence type="ECO:0000313" key="10">
    <source>
        <dbReference type="EMBL" id="OGY79004.1"/>
    </source>
</evidence>
<feature type="binding site" evidence="7">
    <location>
        <position position="410"/>
    </location>
    <ligand>
        <name>Mg(2+)</name>
        <dbReference type="ChEBI" id="CHEBI:18420"/>
        <label>2</label>
    </ligand>
</feature>
<dbReference type="AlphaFoldDB" id="A0A1G2AQ21"/>
<comment type="similarity">
    <text evidence="7">Belongs to the class-II aminoacyl-tRNA synthetase family.</text>
</comment>
<evidence type="ECO:0000256" key="8">
    <source>
        <dbReference type="RuleBase" id="RU000336"/>
    </source>
</evidence>
<keyword evidence="4 7" id="KW-0067">ATP-binding</keyword>
<dbReference type="PANTHER" id="PTHR42918:SF15">
    <property type="entry name" value="LYSINE--TRNA LIGASE, CHLOROPLASTIC_MITOCHONDRIAL"/>
    <property type="match status" value="1"/>
</dbReference>
<dbReference type="EMBL" id="MHKB01000011">
    <property type="protein sequence ID" value="OGY79004.1"/>
    <property type="molecule type" value="Genomic_DNA"/>
</dbReference>
<protein>
    <recommendedName>
        <fullName evidence="7">Lysine--tRNA ligase</fullName>
        <ecNumber evidence="7">6.1.1.6</ecNumber>
    </recommendedName>
    <alternativeName>
        <fullName evidence="7">Lysyl-tRNA synthetase</fullName>
        <shortName evidence="7">LysRS</shortName>
    </alternativeName>
</protein>
<evidence type="ECO:0000313" key="11">
    <source>
        <dbReference type="Proteomes" id="UP000177165"/>
    </source>
</evidence>
<keyword evidence="2 7" id="KW-0479">Metal-binding</keyword>
<gene>
    <name evidence="7" type="primary">lysS</name>
    <name evidence="10" type="ORF">A3B74_03915</name>
</gene>
<dbReference type="InterPro" id="IPR018149">
    <property type="entry name" value="Lys-tRNA-synth_II_C"/>
</dbReference>
<comment type="caution">
    <text evidence="7">Lacks conserved residue(s) required for the propagation of feature annotation.</text>
</comment>
<dbReference type="Gene3D" id="3.30.930.10">
    <property type="entry name" value="Bira Bifunctional Protein, Domain 2"/>
    <property type="match status" value="1"/>
</dbReference>
<proteinExistence type="inferred from homology"/>
<dbReference type="STRING" id="1798540.A3B74_03915"/>
<evidence type="ECO:0000256" key="1">
    <source>
        <dbReference type="ARBA" id="ARBA00022598"/>
    </source>
</evidence>
<dbReference type="PRINTS" id="PR00982">
    <property type="entry name" value="TRNASYNTHLYS"/>
</dbReference>
<dbReference type="CDD" id="cd04322">
    <property type="entry name" value="LysRS_N"/>
    <property type="match status" value="1"/>
</dbReference>
<accession>A0A1G2AQ21</accession>
<sequence length="495" mass="57368">MKQKKAITSSERPEREIRLEKLQALRAQHLEPYPARVRRDLTLAAVEKDFLNLDGKKFFVVGRVRSLRRHGKIIFLHIEDGTGKMQLVLQFNVLGQHVYRTLENFLDIGDFLEVYGNPYVTKKNEHSLLVHSLRIIAKALRPIPDTWYGLKDDEERYRRRYLDILVNPDVAEIIVKRSKFWKSIRDFMFAEGFMEVETPVLENTTGGADAVPFATHHNSLNIDVYLRISAGELWQKRLMVAGFEKTFEIGRIFRNEGMSAEHLQDYTQLEFYWAYADYGKGMEFVERLYKHVARETFGTLQFHIRDFDVDLGKAWPRYDFRETLIEHTGVDVLKTSLSAVLQKLQARNIQCEDSLTLPRALDQLWKSVRKSIAGPGFVIHHPVFLSPLAKRTEHNPELVERFQSIIAGTEIGNGYTELNNPIDQAERFQEQAALRAQGDLEAQMPDYDFVEALEYGMPPTCGFGVSERLFAFLMNRSVRECVLFPLLRPKVKKVL</sequence>
<evidence type="ECO:0000256" key="3">
    <source>
        <dbReference type="ARBA" id="ARBA00022741"/>
    </source>
</evidence>
<dbReference type="NCBIfam" id="TIGR00499">
    <property type="entry name" value="lysS_bact"/>
    <property type="match status" value="1"/>
</dbReference>
<dbReference type="GO" id="GO:0004824">
    <property type="term" value="F:lysine-tRNA ligase activity"/>
    <property type="evidence" value="ECO:0007669"/>
    <property type="project" value="UniProtKB-UniRule"/>
</dbReference>
<evidence type="ECO:0000256" key="5">
    <source>
        <dbReference type="ARBA" id="ARBA00023146"/>
    </source>
</evidence>